<gene>
    <name evidence="1" type="ORF">ENSA5_28910</name>
</gene>
<dbReference type="EMBL" id="PVNK01000141">
    <property type="protein sequence ID" value="PRP99382.1"/>
    <property type="molecule type" value="Genomic_DNA"/>
</dbReference>
<evidence type="ECO:0000313" key="2">
    <source>
        <dbReference type="Proteomes" id="UP000237968"/>
    </source>
</evidence>
<sequence length="55" mass="5936">MIKIAAGLKVPVVALVHDEYDQADELATVIRSLPETHKQVAYAVLGTLHIQAAVQ</sequence>
<evidence type="ECO:0000313" key="1">
    <source>
        <dbReference type="EMBL" id="PRP99382.1"/>
    </source>
</evidence>
<keyword evidence="2" id="KW-1185">Reference proteome</keyword>
<protein>
    <submittedName>
        <fullName evidence="1">Uncharacterized protein</fullName>
    </submittedName>
</protein>
<comment type="caution">
    <text evidence="1">The sequence shown here is derived from an EMBL/GenBank/DDBJ whole genome shotgun (WGS) entry which is preliminary data.</text>
</comment>
<reference evidence="1 2" key="1">
    <citation type="submission" date="2018-03" db="EMBL/GenBank/DDBJ databases">
        <title>Draft Genome Sequences of the Obligatory Marine Myxobacteria Enhygromyxa salina SWB005.</title>
        <authorList>
            <person name="Poehlein A."/>
            <person name="Moghaddam J.A."/>
            <person name="Harms H."/>
            <person name="Alanjari M."/>
            <person name="Koenig G.M."/>
            <person name="Daniel R."/>
            <person name="Schaeberle T.F."/>
        </authorList>
    </citation>
    <scope>NUCLEOTIDE SEQUENCE [LARGE SCALE GENOMIC DNA]</scope>
    <source>
        <strain evidence="1 2">SWB005</strain>
    </source>
</reference>
<name>A0A2S9Y2P1_9BACT</name>
<accession>A0A2S9Y2P1</accession>
<proteinExistence type="predicted"/>
<organism evidence="1 2">
    <name type="scientific">Enhygromyxa salina</name>
    <dbReference type="NCBI Taxonomy" id="215803"/>
    <lineage>
        <taxon>Bacteria</taxon>
        <taxon>Pseudomonadati</taxon>
        <taxon>Myxococcota</taxon>
        <taxon>Polyangia</taxon>
        <taxon>Nannocystales</taxon>
        <taxon>Nannocystaceae</taxon>
        <taxon>Enhygromyxa</taxon>
    </lineage>
</organism>
<dbReference type="AlphaFoldDB" id="A0A2S9Y2P1"/>
<dbReference type="Proteomes" id="UP000237968">
    <property type="component" value="Unassembled WGS sequence"/>
</dbReference>